<organism evidence="1 2">
    <name type="scientific">Trichomalopsis sarcophagae</name>
    <dbReference type="NCBI Taxonomy" id="543379"/>
    <lineage>
        <taxon>Eukaryota</taxon>
        <taxon>Metazoa</taxon>
        <taxon>Ecdysozoa</taxon>
        <taxon>Arthropoda</taxon>
        <taxon>Hexapoda</taxon>
        <taxon>Insecta</taxon>
        <taxon>Pterygota</taxon>
        <taxon>Neoptera</taxon>
        <taxon>Endopterygota</taxon>
        <taxon>Hymenoptera</taxon>
        <taxon>Apocrita</taxon>
        <taxon>Proctotrupomorpha</taxon>
        <taxon>Chalcidoidea</taxon>
        <taxon>Pteromalidae</taxon>
        <taxon>Pteromalinae</taxon>
        <taxon>Trichomalopsis</taxon>
    </lineage>
</organism>
<sequence>MSRRLTRDEKWDLIFQKLFGTAKFVHTARKPFLINLGHTGYTDEKSFLLCWTQKRSDYYLGIMSDSNT</sequence>
<reference evidence="1 2" key="1">
    <citation type="journal article" date="2017" name="Curr. Biol.">
        <title>The Evolution of Venom by Co-option of Single-Copy Genes.</title>
        <authorList>
            <person name="Martinson E.O."/>
            <person name="Mrinalini"/>
            <person name="Kelkar Y.D."/>
            <person name="Chang C.H."/>
            <person name="Werren J.H."/>
        </authorList>
    </citation>
    <scope>NUCLEOTIDE SEQUENCE [LARGE SCALE GENOMIC DNA]</scope>
    <source>
        <strain evidence="1 2">Alberta</strain>
        <tissue evidence="1">Whole body</tissue>
    </source>
</reference>
<protein>
    <submittedName>
        <fullName evidence="1">Uncharacterized protein</fullName>
    </submittedName>
</protein>
<dbReference type="AlphaFoldDB" id="A0A232FHG0"/>
<comment type="caution">
    <text evidence="1">The sequence shown here is derived from an EMBL/GenBank/DDBJ whole genome shotgun (WGS) entry which is preliminary data.</text>
</comment>
<evidence type="ECO:0000313" key="1">
    <source>
        <dbReference type="EMBL" id="OXU30003.1"/>
    </source>
</evidence>
<name>A0A232FHG0_9HYME</name>
<accession>A0A232FHG0</accession>
<keyword evidence="2" id="KW-1185">Reference proteome</keyword>
<gene>
    <name evidence="1" type="ORF">TSAR_008949</name>
</gene>
<evidence type="ECO:0000313" key="2">
    <source>
        <dbReference type="Proteomes" id="UP000215335"/>
    </source>
</evidence>
<dbReference type="EMBL" id="NNAY01000211">
    <property type="protein sequence ID" value="OXU30003.1"/>
    <property type="molecule type" value="Genomic_DNA"/>
</dbReference>
<proteinExistence type="predicted"/>
<dbReference type="Proteomes" id="UP000215335">
    <property type="component" value="Unassembled WGS sequence"/>
</dbReference>